<evidence type="ECO:0000256" key="2">
    <source>
        <dbReference type="ARBA" id="ARBA00006175"/>
    </source>
</evidence>
<reference evidence="10" key="2">
    <citation type="submission" date="2020-09" db="EMBL/GenBank/DDBJ databases">
        <authorList>
            <person name="Sun Q."/>
            <person name="Sedlacek I."/>
        </authorList>
    </citation>
    <scope>NUCLEOTIDE SEQUENCE</scope>
    <source>
        <strain evidence="10">CCM 7905</strain>
    </source>
</reference>
<gene>
    <name evidence="10" type="primary">aqpZ</name>
    <name evidence="10" type="ORF">GCM10007304_37450</name>
</gene>
<feature type="transmembrane region" description="Helical" evidence="9">
    <location>
        <begin position="211"/>
        <end position="237"/>
    </location>
</feature>
<keyword evidence="5 8" id="KW-0812">Transmembrane</keyword>
<evidence type="ECO:0000256" key="8">
    <source>
        <dbReference type="RuleBase" id="RU000477"/>
    </source>
</evidence>
<dbReference type="AlphaFoldDB" id="A0A917G2L8"/>
<proteinExistence type="inferred from homology"/>
<dbReference type="Gene3D" id="1.20.1080.10">
    <property type="entry name" value="Glycerol uptake facilitator protein"/>
    <property type="match status" value="1"/>
</dbReference>
<dbReference type="EMBL" id="BMCU01000004">
    <property type="protein sequence ID" value="GGG20071.1"/>
    <property type="molecule type" value="Genomic_DNA"/>
</dbReference>
<name>A0A917G2L8_9NOCA</name>
<dbReference type="GO" id="GO:0005886">
    <property type="term" value="C:plasma membrane"/>
    <property type="evidence" value="ECO:0007669"/>
    <property type="project" value="UniProtKB-SubCell"/>
</dbReference>
<dbReference type="InterPro" id="IPR023271">
    <property type="entry name" value="Aquaporin-like"/>
</dbReference>
<keyword evidence="7 9" id="KW-0472">Membrane</keyword>
<evidence type="ECO:0000256" key="5">
    <source>
        <dbReference type="ARBA" id="ARBA00022692"/>
    </source>
</evidence>
<dbReference type="PANTHER" id="PTHR19139">
    <property type="entry name" value="AQUAPORIN TRANSPORTER"/>
    <property type="match status" value="1"/>
</dbReference>
<evidence type="ECO:0000313" key="11">
    <source>
        <dbReference type="Proteomes" id="UP000654257"/>
    </source>
</evidence>
<keyword evidence="11" id="KW-1185">Reference proteome</keyword>
<dbReference type="InterPro" id="IPR000425">
    <property type="entry name" value="MIP"/>
</dbReference>
<dbReference type="GO" id="GO:0015250">
    <property type="term" value="F:water channel activity"/>
    <property type="evidence" value="ECO:0007669"/>
    <property type="project" value="TreeGrafter"/>
</dbReference>
<dbReference type="PROSITE" id="PS00221">
    <property type="entry name" value="MIP"/>
    <property type="match status" value="1"/>
</dbReference>
<feature type="transmembrane region" description="Helical" evidence="9">
    <location>
        <begin position="171"/>
        <end position="191"/>
    </location>
</feature>
<evidence type="ECO:0000256" key="4">
    <source>
        <dbReference type="ARBA" id="ARBA00022475"/>
    </source>
</evidence>
<keyword evidence="3 8" id="KW-0813">Transport</keyword>
<reference evidence="10" key="1">
    <citation type="journal article" date="2014" name="Int. J. Syst. Evol. Microbiol.">
        <title>Complete genome sequence of Corynebacterium casei LMG S-19264T (=DSM 44701T), isolated from a smear-ripened cheese.</title>
        <authorList>
            <consortium name="US DOE Joint Genome Institute (JGI-PGF)"/>
            <person name="Walter F."/>
            <person name="Albersmeier A."/>
            <person name="Kalinowski J."/>
            <person name="Ruckert C."/>
        </authorList>
    </citation>
    <scope>NUCLEOTIDE SEQUENCE</scope>
    <source>
        <strain evidence="10">CCM 7905</strain>
    </source>
</reference>
<feature type="transmembrane region" description="Helical" evidence="9">
    <location>
        <begin position="142"/>
        <end position="164"/>
    </location>
</feature>
<comment type="similarity">
    <text evidence="2 8">Belongs to the MIP/aquaporin (TC 1.A.8) family.</text>
</comment>
<feature type="transmembrane region" description="Helical" evidence="9">
    <location>
        <begin position="48"/>
        <end position="71"/>
    </location>
</feature>
<evidence type="ECO:0000256" key="6">
    <source>
        <dbReference type="ARBA" id="ARBA00022989"/>
    </source>
</evidence>
<sequence length="245" mass="23989">MTSQEVAHDMTVEYSAPTVYAAEGIGTAILVIGGVGTAVLAGDTVGTPGIALAFGLTLLALAFSIGPISGCHVNPAVTLGAMLAGRISAVRAAGYVVAQLVGALVGAAVVLAIASGRPGYDKAVDGLGTNGYGSASTGGYGLVPVAITEIVLTALLVGVVLAVTAPHAPSAAVGVPIGLTLTVIHLIAIGIDSTSVNPARSFGPALLAGDLALSQLWVFVVFPLIGGALAAGVYRLLDAGRNRTA</sequence>
<dbReference type="SUPFAM" id="SSF81338">
    <property type="entry name" value="Aquaporin-like"/>
    <property type="match status" value="1"/>
</dbReference>
<dbReference type="RefSeq" id="WP_188546409.1">
    <property type="nucleotide sequence ID" value="NZ_BMCU01000004.1"/>
</dbReference>
<keyword evidence="6 9" id="KW-1133">Transmembrane helix</keyword>
<dbReference type="PANTHER" id="PTHR19139:SF199">
    <property type="entry name" value="MIP17260P"/>
    <property type="match status" value="1"/>
</dbReference>
<evidence type="ECO:0000256" key="7">
    <source>
        <dbReference type="ARBA" id="ARBA00023136"/>
    </source>
</evidence>
<protein>
    <submittedName>
        <fullName evidence="10">Aquaporin Z</fullName>
    </submittedName>
</protein>
<dbReference type="InterPro" id="IPR022357">
    <property type="entry name" value="MIP_CS"/>
</dbReference>
<evidence type="ECO:0000313" key="10">
    <source>
        <dbReference type="EMBL" id="GGG20071.1"/>
    </source>
</evidence>
<feature type="transmembrane region" description="Helical" evidence="9">
    <location>
        <begin position="92"/>
        <end position="114"/>
    </location>
</feature>
<organism evidence="10 11">
    <name type="scientific">Rhodococcoides trifolii</name>
    <dbReference type="NCBI Taxonomy" id="908250"/>
    <lineage>
        <taxon>Bacteria</taxon>
        <taxon>Bacillati</taxon>
        <taxon>Actinomycetota</taxon>
        <taxon>Actinomycetes</taxon>
        <taxon>Mycobacteriales</taxon>
        <taxon>Nocardiaceae</taxon>
        <taxon>Rhodococcoides</taxon>
    </lineage>
</organism>
<evidence type="ECO:0000256" key="1">
    <source>
        <dbReference type="ARBA" id="ARBA00004651"/>
    </source>
</evidence>
<evidence type="ECO:0000256" key="3">
    <source>
        <dbReference type="ARBA" id="ARBA00022448"/>
    </source>
</evidence>
<feature type="transmembrane region" description="Helical" evidence="9">
    <location>
        <begin position="20"/>
        <end position="42"/>
    </location>
</feature>
<comment type="caution">
    <text evidence="10">The sequence shown here is derived from an EMBL/GenBank/DDBJ whole genome shotgun (WGS) entry which is preliminary data.</text>
</comment>
<evidence type="ECO:0000256" key="9">
    <source>
        <dbReference type="SAM" id="Phobius"/>
    </source>
</evidence>
<accession>A0A917G2L8</accession>
<dbReference type="Proteomes" id="UP000654257">
    <property type="component" value="Unassembled WGS sequence"/>
</dbReference>
<comment type="subcellular location">
    <subcellularLocation>
        <location evidence="1">Cell membrane</location>
        <topology evidence="1">Multi-pass membrane protein</topology>
    </subcellularLocation>
</comment>
<dbReference type="InterPro" id="IPR034294">
    <property type="entry name" value="Aquaporin_transptr"/>
</dbReference>
<keyword evidence="4" id="KW-1003">Cell membrane</keyword>
<dbReference type="Pfam" id="PF00230">
    <property type="entry name" value="MIP"/>
    <property type="match status" value="1"/>
</dbReference>
<dbReference type="PRINTS" id="PR00783">
    <property type="entry name" value="MINTRINSICP"/>
</dbReference>